<dbReference type="SUPFAM" id="SSF46785">
    <property type="entry name" value="Winged helix' DNA-binding domain"/>
    <property type="match status" value="1"/>
</dbReference>
<dbReference type="OrthoDB" id="9804055at2"/>
<dbReference type="Gene3D" id="1.10.10.10">
    <property type="entry name" value="Winged helix-like DNA-binding domain superfamily/Winged helix DNA-binding domain"/>
    <property type="match status" value="1"/>
</dbReference>
<dbReference type="EMBL" id="BJWG01000012">
    <property type="protein sequence ID" value="GEL95840.1"/>
    <property type="molecule type" value="Genomic_DNA"/>
</dbReference>
<dbReference type="GO" id="GO:0003700">
    <property type="term" value="F:DNA-binding transcription factor activity"/>
    <property type="evidence" value="ECO:0007669"/>
    <property type="project" value="InterPro"/>
</dbReference>
<dbReference type="PANTHER" id="PTHR39515:SF2">
    <property type="entry name" value="HTH-TYPE TRANSCRIPTIONAL REGULATOR RV0880"/>
    <property type="match status" value="1"/>
</dbReference>
<keyword evidence="1" id="KW-0805">Transcription regulation</keyword>
<organism evidence="5 6">
    <name type="scientific">Cellulomonas composti</name>
    <dbReference type="NCBI Taxonomy" id="266130"/>
    <lineage>
        <taxon>Bacteria</taxon>
        <taxon>Bacillati</taxon>
        <taxon>Actinomycetota</taxon>
        <taxon>Actinomycetes</taxon>
        <taxon>Micrococcales</taxon>
        <taxon>Cellulomonadaceae</taxon>
        <taxon>Cellulomonas</taxon>
    </lineage>
</organism>
<evidence type="ECO:0000313" key="5">
    <source>
        <dbReference type="EMBL" id="GEL95840.1"/>
    </source>
</evidence>
<dbReference type="InterPro" id="IPR023187">
    <property type="entry name" value="Tscrpt_reg_MarR-type_CS"/>
</dbReference>
<dbReference type="PRINTS" id="PR00598">
    <property type="entry name" value="HTHMARR"/>
</dbReference>
<dbReference type="InterPro" id="IPR052526">
    <property type="entry name" value="HTH-type_Bedaq_tolerance"/>
</dbReference>
<dbReference type="PANTHER" id="PTHR39515">
    <property type="entry name" value="CONSERVED PROTEIN"/>
    <property type="match status" value="1"/>
</dbReference>
<comment type="caution">
    <text evidence="5">The sequence shown here is derived from an EMBL/GenBank/DDBJ whole genome shotgun (WGS) entry which is preliminary data.</text>
</comment>
<dbReference type="AlphaFoldDB" id="A0A511JCW4"/>
<dbReference type="InterPro" id="IPR000835">
    <property type="entry name" value="HTH_MarR-typ"/>
</dbReference>
<keyword evidence="3" id="KW-0804">Transcription</keyword>
<keyword evidence="2" id="KW-0238">DNA-binding</keyword>
<reference evidence="5 6" key="1">
    <citation type="submission" date="2019-07" db="EMBL/GenBank/DDBJ databases">
        <title>Whole genome shotgun sequence of Cellulomonas composti NBRC 100758.</title>
        <authorList>
            <person name="Hosoyama A."/>
            <person name="Uohara A."/>
            <person name="Ohji S."/>
            <person name="Ichikawa N."/>
        </authorList>
    </citation>
    <scope>NUCLEOTIDE SEQUENCE [LARGE SCALE GENOMIC DNA]</scope>
    <source>
        <strain evidence="5 6">NBRC 100758</strain>
    </source>
</reference>
<dbReference type="Pfam" id="PF01047">
    <property type="entry name" value="MarR"/>
    <property type="match status" value="1"/>
</dbReference>
<protein>
    <submittedName>
        <fullName evidence="5">Putative HTH-type transcriptional regulator MarR</fullName>
    </submittedName>
</protein>
<dbReference type="Proteomes" id="UP000321720">
    <property type="component" value="Unassembled WGS sequence"/>
</dbReference>
<keyword evidence="6" id="KW-1185">Reference proteome</keyword>
<accession>A0A511JCW4</accession>
<dbReference type="PROSITE" id="PS50995">
    <property type="entry name" value="HTH_MARR_2"/>
    <property type="match status" value="1"/>
</dbReference>
<proteinExistence type="predicted"/>
<name>A0A511JCW4_9CELL</name>
<dbReference type="GO" id="GO:0003677">
    <property type="term" value="F:DNA binding"/>
    <property type="evidence" value="ECO:0007669"/>
    <property type="project" value="UniProtKB-KW"/>
</dbReference>
<feature type="domain" description="HTH marR-type" evidence="4">
    <location>
        <begin position="20"/>
        <end position="152"/>
    </location>
</feature>
<evidence type="ECO:0000313" key="6">
    <source>
        <dbReference type="Proteomes" id="UP000321720"/>
    </source>
</evidence>
<evidence type="ECO:0000256" key="1">
    <source>
        <dbReference type="ARBA" id="ARBA00023015"/>
    </source>
</evidence>
<evidence type="ECO:0000259" key="4">
    <source>
        <dbReference type="PROSITE" id="PS50995"/>
    </source>
</evidence>
<evidence type="ECO:0000256" key="2">
    <source>
        <dbReference type="ARBA" id="ARBA00023125"/>
    </source>
</evidence>
<evidence type="ECO:0000256" key="3">
    <source>
        <dbReference type="ARBA" id="ARBA00023163"/>
    </source>
</evidence>
<dbReference type="PROSITE" id="PS01117">
    <property type="entry name" value="HTH_MARR_1"/>
    <property type="match status" value="1"/>
</dbReference>
<dbReference type="RefSeq" id="WP_146843477.1">
    <property type="nucleotide sequence ID" value="NZ_BJWG01000012.1"/>
</dbReference>
<dbReference type="InterPro" id="IPR036388">
    <property type="entry name" value="WH-like_DNA-bd_sf"/>
</dbReference>
<gene>
    <name evidence="5" type="ORF">CCO02nite_24980</name>
</gene>
<dbReference type="SMART" id="SM00347">
    <property type="entry name" value="HTH_MARR"/>
    <property type="match status" value="1"/>
</dbReference>
<sequence length="156" mass="16582">MSSTPAGPAPSPSSTSDAAVLELAGELRGAIAVASRRIRAERGSAALSDPQYSALMWLSKHGSLTPGQLAELERIQPPAMTRTVGCLVERGLVRKDDHPTDGRAVVVSLTQAGVEEVAETRHRRLVWLAARLETLTPDEKALLVEAAALLRRIATS</sequence>
<dbReference type="InterPro" id="IPR036390">
    <property type="entry name" value="WH_DNA-bd_sf"/>
</dbReference>